<dbReference type="PROSITE" id="PS51257">
    <property type="entry name" value="PROKAR_LIPOPROTEIN"/>
    <property type="match status" value="1"/>
</dbReference>
<dbReference type="EMBL" id="JAHBBD010000017">
    <property type="protein sequence ID" value="MBW3083235.1"/>
    <property type="molecule type" value="Genomic_DNA"/>
</dbReference>
<keyword evidence="1" id="KW-0732">Signal</keyword>
<dbReference type="RefSeq" id="WP_219082252.1">
    <property type="nucleotide sequence ID" value="NZ_JAHBBD010000017.1"/>
</dbReference>
<dbReference type="InterPro" id="IPR058407">
    <property type="entry name" value="DUF8094"/>
</dbReference>
<proteinExistence type="predicted"/>
<name>A0ABS6W9R1_9BIFI</name>
<feature type="domain" description="DUF8094" evidence="2">
    <location>
        <begin position="57"/>
        <end position="322"/>
    </location>
</feature>
<evidence type="ECO:0000259" key="2">
    <source>
        <dbReference type="Pfam" id="PF26366"/>
    </source>
</evidence>
<reference evidence="3 4" key="1">
    <citation type="submission" date="2021-05" db="EMBL/GenBank/DDBJ databases">
        <title>Phylogenetic classification of ten novel species belonging to the genus Bifidobacterium comprising B. colchicus sp. nov., B. abeli sp. nov., B. bicoloris sp. nov., B. guerezis sp. nov., B. rosaliae sp. nov., B. santillanensis sp. nov., B. argentati sp. nov., B. amazzoni sp. nov., B. pluviali sp. nov., and B. pinnaculum sp. nov.</title>
        <authorList>
            <person name="Lugli G.A."/>
            <person name="Ruiz Garcia L."/>
            <person name="Margolles A."/>
            <person name="Ventura M."/>
        </authorList>
    </citation>
    <scope>NUCLEOTIDE SEQUENCE [LARGE SCALE GENOMIC DNA]</scope>
    <source>
        <strain evidence="3 4">6T3</strain>
    </source>
</reference>
<evidence type="ECO:0000256" key="1">
    <source>
        <dbReference type="SAM" id="SignalP"/>
    </source>
</evidence>
<dbReference type="Pfam" id="PF26366">
    <property type="entry name" value="DUF8094"/>
    <property type="match status" value="1"/>
</dbReference>
<gene>
    <name evidence="3" type="ORF">KIH73_07635</name>
</gene>
<evidence type="ECO:0000313" key="3">
    <source>
        <dbReference type="EMBL" id="MBW3083235.1"/>
    </source>
</evidence>
<dbReference type="Proteomes" id="UP000812844">
    <property type="component" value="Unassembled WGS sequence"/>
</dbReference>
<sequence>MRTRATRIAAAALAVALACGLGACEGQVPEPQAAASNVDVLPDLTEDQEQRMRSAILDAYNQSIADLSADGLSSVLTGPMLDVHTSRITVARSTGAMDPLATIPGEIEQTVIPTDSGWPRVVYSITTTTEDQQSMRLLVFTQDSPRQNYKLWGVVRLFPGTELPSFTIPSIGSSMGTAGDEGLVATPQEAVERYADVLQNGANSEYAGQFADDSLRQYLTTLSQTVQEGMERNNGTQQQTFTPVTDTIKVMRSSDGGDLVVAQINSDWTRAAGDGRQSLPASDAEQALFGDGTATSTMHVTYVNVVALYIPPADSGEQIVAVGAERQPISVEAL</sequence>
<protein>
    <recommendedName>
        <fullName evidence="2">DUF8094 domain-containing protein</fullName>
    </recommendedName>
</protein>
<organism evidence="3 4">
    <name type="scientific">Bifidobacterium phasiani</name>
    <dbReference type="NCBI Taxonomy" id="2834431"/>
    <lineage>
        <taxon>Bacteria</taxon>
        <taxon>Bacillati</taxon>
        <taxon>Actinomycetota</taxon>
        <taxon>Actinomycetes</taxon>
        <taxon>Bifidobacteriales</taxon>
        <taxon>Bifidobacteriaceae</taxon>
        <taxon>Bifidobacterium</taxon>
    </lineage>
</organism>
<feature type="chain" id="PRO_5046662575" description="DUF8094 domain-containing protein" evidence="1">
    <location>
        <begin position="24"/>
        <end position="334"/>
    </location>
</feature>
<accession>A0ABS6W9R1</accession>
<comment type="caution">
    <text evidence="3">The sequence shown here is derived from an EMBL/GenBank/DDBJ whole genome shotgun (WGS) entry which is preliminary data.</text>
</comment>
<feature type="signal peptide" evidence="1">
    <location>
        <begin position="1"/>
        <end position="23"/>
    </location>
</feature>
<keyword evidence="4" id="KW-1185">Reference proteome</keyword>
<evidence type="ECO:0000313" key="4">
    <source>
        <dbReference type="Proteomes" id="UP000812844"/>
    </source>
</evidence>